<proteinExistence type="predicted"/>
<sequence length="219" mass="24570">MQNGEGVVHDTVKIHPGSVERVIASWDGRWWERGEIKGIVQIMPGVHTERELDAQPLKNKGDLVIHQFHGWLGEVSELVVATGKRPPPVDQPEPSEKMCEAGSDHYQVRTSGHIRLLDSQNLDCRVVVLQRNDLRLVDGLFGILGTRVQQMFCRLKTTMKGCEGYDGMFDGCFCMTKLQDEGNPILCVLLPEYLADGSSLEVEETSALLIVDKICCRRR</sequence>
<protein>
    <submittedName>
        <fullName evidence="1">Uncharacterized protein</fullName>
    </submittedName>
</protein>
<reference evidence="1 2" key="2">
    <citation type="submission" date="2021-10" db="EMBL/GenBank/DDBJ databases">
        <authorList>
            <person name="Piombo E."/>
        </authorList>
    </citation>
    <scope>NUCLEOTIDE SEQUENCE [LARGE SCALE GENOMIC DNA]</scope>
</reference>
<reference evidence="2" key="1">
    <citation type="submission" date="2019-06" db="EMBL/GenBank/DDBJ databases">
        <authorList>
            <person name="Broberg M."/>
        </authorList>
    </citation>
    <scope>NUCLEOTIDE SEQUENCE [LARGE SCALE GENOMIC DNA]</scope>
</reference>
<accession>A0A9P0ENQ4</accession>
<gene>
    <name evidence="1" type="ORF">CSOL1703_00008368</name>
</gene>
<keyword evidence="2" id="KW-1185">Reference proteome</keyword>
<comment type="caution">
    <text evidence="1">The sequence shown here is derived from an EMBL/GenBank/DDBJ whole genome shotgun (WGS) entry which is preliminary data.</text>
</comment>
<name>A0A9P0ENQ4_9HYPO</name>
<evidence type="ECO:0000313" key="2">
    <source>
        <dbReference type="Proteomes" id="UP000775872"/>
    </source>
</evidence>
<dbReference type="AlphaFoldDB" id="A0A9P0ENQ4"/>
<dbReference type="EMBL" id="CABFOC020000082">
    <property type="protein sequence ID" value="CAH0057891.1"/>
    <property type="molecule type" value="Genomic_DNA"/>
</dbReference>
<evidence type="ECO:0000313" key="1">
    <source>
        <dbReference type="EMBL" id="CAH0057891.1"/>
    </source>
</evidence>
<organism evidence="1 2">
    <name type="scientific">Clonostachys solani</name>
    <dbReference type="NCBI Taxonomy" id="160281"/>
    <lineage>
        <taxon>Eukaryota</taxon>
        <taxon>Fungi</taxon>
        <taxon>Dikarya</taxon>
        <taxon>Ascomycota</taxon>
        <taxon>Pezizomycotina</taxon>
        <taxon>Sordariomycetes</taxon>
        <taxon>Hypocreomycetidae</taxon>
        <taxon>Hypocreales</taxon>
        <taxon>Bionectriaceae</taxon>
        <taxon>Clonostachys</taxon>
    </lineage>
</organism>
<dbReference type="Proteomes" id="UP000775872">
    <property type="component" value="Unassembled WGS sequence"/>
</dbReference>